<evidence type="ECO:0000313" key="14">
    <source>
        <dbReference type="EMBL" id="QQK78522.1"/>
    </source>
</evidence>
<keyword evidence="8 11" id="KW-0378">Hydrolase</keyword>
<feature type="domain" description="Toprim" evidence="13">
    <location>
        <begin position="9"/>
        <end position="95"/>
    </location>
</feature>
<reference evidence="14 15" key="1">
    <citation type="submission" date="2020-06" db="EMBL/GenBank/DDBJ databases">
        <title>Genomic analysis of Salicibibacter sp. NKC21-4.</title>
        <authorList>
            <person name="Oh Y.J."/>
        </authorList>
    </citation>
    <scope>NUCLEOTIDE SEQUENCE [LARGE SCALE GENOMIC DNA]</scope>
    <source>
        <strain evidence="14 15">NKC21-4</strain>
    </source>
</reference>
<comment type="similarity">
    <text evidence="11">Belongs to the ribonuclease M5 family.</text>
</comment>
<evidence type="ECO:0000256" key="3">
    <source>
        <dbReference type="ARBA" id="ARBA00022552"/>
    </source>
</evidence>
<evidence type="ECO:0000256" key="9">
    <source>
        <dbReference type="ARBA" id="ARBA00022842"/>
    </source>
</evidence>
<keyword evidence="10 11" id="KW-0694">RNA-binding</keyword>
<evidence type="ECO:0000256" key="7">
    <source>
        <dbReference type="ARBA" id="ARBA00022759"/>
    </source>
</evidence>
<gene>
    <name evidence="11 14" type="primary">rnmV</name>
    <name evidence="14" type="ORF">HUG20_00330</name>
</gene>
<dbReference type="FunFam" id="3.40.1360.10:FF:000006">
    <property type="entry name" value="Ribonuclease M5"/>
    <property type="match status" value="1"/>
</dbReference>
<dbReference type="InterPro" id="IPR004466">
    <property type="entry name" value="RNase_M5"/>
</dbReference>
<dbReference type="CDD" id="cd01027">
    <property type="entry name" value="TOPRIM_RNase_M5_like"/>
    <property type="match status" value="1"/>
</dbReference>
<dbReference type="RefSeq" id="WP_200086727.1">
    <property type="nucleotide sequence ID" value="NZ_CP054706.1"/>
</dbReference>
<dbReference type="Gene3D" id="3.40.1360.10">
    <property type="match status" value="1"/>
</dbReference>
<dbReference type="Pfam" id="PF13331">
    <property type="entry name" value="DUF4093"/>
    <property type="match status" value="1"/>
</dbReference>
<sequence length="196" mass="21649">MEKAKPVVEECIVVEGRDDTVAVQRAVHADTIETIGSSVPPHVIGKVKLASSRRGVIVFTDPDYPGERIRRIISEAVPACKHAFVSKKEAMAADGKSIGVEHAHPQTIRRALESVREPVLQRQKNSELITIEEVRAAGLLAGPDARARRSLVGEHLNIGYANGKQFLKRLHVFRIGRQEFHEAVAKVKQQNEESSQ</sequence>
<comment type="function">
    <text evidence="11">Required for correct processing of both the 5' and 3' ends of 5S rRNA precursor. Cleaves both sides of a double-stranded region yielding mature 5S rRNA in one step.</text>
</comment>
<dbReference type="KEGG" id="scib:HUG20_00330"/>
<dbReference type="PANTHER" id="PTHR39156:SF1">
    <property type="entry name" value="RIBONUCLEASE M5"/>
    <property type="match status" value="1"/>
</dbReference>
<organism evidence="14 15">
    <name type="scientific">Salicibibacter cibi</name>
    <dbReference type="NCBI Taxonomy" id="2743001"/>
    <lineage>
        <taxon>Bacteria</taxon>
        <taxon>Bacillati</taxon>
        <taxon>Bacillota</taxon>
        <taxon>Bacilli</taxon>
        <taxon>Bacillales</taxon>
        <taxon>Bacillaceae</taxon>
        <taxon>Salicibibacter</taxon>
    </lineage>
</organism>
<keyword evidence="6 11" id="KW-0699">rRNA-binding</keyword>
<comment type="catalytic activity">
    <reaction evidence="11">
        <text>Endonucleolytic cleavage of RNA, removing 21 and 42 nucleotides, respectively, from the 5'- and 3'-termini of a 5S-rRNA precursor.</text>
        <dbReference type="EC" id="3.1.26.8"/>
    </reaction>
</comment>
<dbReference type="PROSITE" id="PS50880">
    <property type="entry name" value="TOPRIM"/>
    <property type="match status" value="1"/>
</dbReference>
<evidence type="ECO:0000256" key="2">
    <source>
        <dbReference type="ARBA" id="ARBA00022517"/>
    </source>
</evidence>
<keyword evidence="9" id="KW-0460">Magnesium</keyword>
<evidence type="ECO:0000256" key="5">
    <source>
        <dbReference type="ARBA" id="ARBA00022723"/>
    </source>
</evidence>
<keyword evidence="5" id="KW-0479">Metal-binding</keyword>
<dbReference type="Proteomes" id="UP000595349">
    <property type="component" value="Chromosome"/>
</dbReference>
<evidence type="ECO:0000256" key="1">
    <source>
        <dbReference type="ARBA" id="ARBA00022490"/>
    </source>
</evidence>
<dbReference type="InterPro" id="IPR006171">
    <property type="entry name" value="TOPRIM_dom"/>
</dbReference>
<keyword evidence="4 11" id="KW-0540">Nuclease</keyword>
<dbReference type="InterPro" id="IPR034141">
    <property type="entry name" value="TOPRIM_RNase_M5-like"/>
</dbReference>
<evidence type="ECO:0000256" key="8">
    <source>
        <dbReference type="ARBA" id="ARBA00022801"/>
    </source>
</evidence>
<dbReference type="GO" id="GO:0006364">
    <property type="term" value="P:rRNA processing"/>
    <property type="evidence" value="ECO:0007669"/>
    <property type="project" value="UniProtKB-UniRule"/>
</dbReference>
<dbReference type="GO" id="GO:0005737">
    <property type="term" value="C:cytoplasm"/>
    <property type="evidence" value="ECO:0007669"/>
    <property type="project" value="UniProtKB-SubCell"/>
</dbReference>
<keyword evidence="1 11" id="KW-0963">Cytoplasm</keyword>
<protein>
    <recommendedName>
        <fullName evidence="11 12">Ribonuclease M5</fullName>
        <ecNumber evidence="11 12">3.1.26.8</ecNumber>
    </recommendedName>
    <alternativeName>
        <fullName evidence="11">RNase M5</fullName>
    </alternativeName>
    <alternativeName>
        <fullName evidence="11">Ribosomal RNA terminal maturase M5</fullName>
    </alternativeName>
</protein>
<accession>A0A7T6Z889</accession>
<dbReference type="EC" id="3.1.26.8" evidence="11 12"/>
<dbReference type="GO" id="GO:0046872">
    <property type="term" value="F:metal ion binding"/>
    <property type="evidence" value="ECO:0007669"/>
    <property type="project" value="UniProtKB-KW"/>
</dbReference>
<comment type="subcellular location">
    <subcellularLocation>
        <location evidence="11">Cytoplasm</location>
    </subcellularLocation>
</comment>
<dbReference type="HAMAP" id="MF_01469">
    <property type="entry name" value="RNase_M5"/>
    <property type="match status" value="1"/>
</dbReference>
<keyword evidence="15" id="KW-1185">Reference proteome</keyword>
<dbReference type="NCBIfam" id="TIGR00334">
    <property type="entry name" value="5S_RNA_mat_M5"/>
    <property type="match status" value="1"/>
</dbReference>
<evidence type="ECO:0000256" key="6">
    <source>
        <dbReference type="ARBA" id="ARBA00022730"/>
    </source>
</evidence>
<dbReference type="GO" id="GO:0019843">
    <property type="term" value="F:rRNA binding"/>
    <property type="evidence" value="ECO:0007669"/>
    <property type="project" value="UniProtKB-KW"/>
</dbReference>
<keyword evidence="3 11" id="KW-0698">rRNA processing</keyword>
<keyword evidence="2 11" id="KW-0690">Ribosome biogenesis</keyword>
<evidence type="ECO:0000313" key="15">
    <source>
        <dbReference type="Proteomes" id="UP000595349"/>
    </source>
</evidence>
<keyword evidence="7 11" id="KW-0255">Endonuclease</keyword>
<dbReference type="SUPFAM" id="SSF110455">
    <property type="entry name" value="Toprim domain"/>
    <property type="match status" value="1"/>
</dbReference>
<dbReference type="PANTHER" id="PTHR39156">
    <property type="entry name" value="RIBONUCLEASE M5"/>
    <property type="match status" value="1"/>
</dbReference>
<evidence type="ECO:0000256" key="10">
    <source>
        <dbReference type="ARBA" id="ARBA00022884"/>
    </source>
</evidence>
<dbReference type="GO" id="GO:0043822">
    <property type="term" value="F:ribonuclease M5 activity"/>
    <property type="evidence" value="ECO:0007669"/>
    <property type="project" value="UniProtKB-UniRule"/>
</dbReference>
<dbReference type="InterPro" id="IPR025156">
    <property type="entry name" value="RNase_M5_C"/>
</dbReference>
<evidence type="ECO:0000259" key="13">
    <source>
        <dbReference type="PROSITE" id="PS50880"/>
    </source>
</evidence>
<evidence type="ECO:0000256" key="12">
    <source>
        <dbReference type="NCBIfam" id="TIGR00334"/>
    </source>
</evidence>
<name>A0A7T6Z889_9BACI</name>
<dbReference type="EMBL" id="CP054706">
    <property type="protein sequence ID" value="QQK78522.1"/>
    <property type="molecule type" value="Genomic_DNA"/>
</dbReference>
<dbReference type="AlphaFoldDB" id="A0A7T6Z889"/>
<evidence type="ECO:0000256" key="11">
    <source>
        <dbReference type="HAMAP-Rule" id="MF_01469"/>
    </source>
</evidence>
<evidence type="ECO:0000256" key="4">
    <source>
        <dbReference type="ARBA" id="ARBA00022722"/>
    </source>
</evidence>
<proteinExistence type="inferred from homology"/>
<dbReference type="Pfam" id="PF13662">
    <property type="entry name" value="Toprim_4"/>
    <property type="match status" value="1"/>
</dbReference>